<dbReference type="Proteomes" id="UP000437736">
    <property type="component" value="Unassembled WGS sequence"/>
</dbReference>
<feature type="domain" description="Formiminotransferase N-terminal subdomain" evidence="1">
    <location>
        <begin position="1"/>
        <end position="63"/>
    </location>
</feature>
<evidence type="ECO:0000259" key="1">
    <source>
        <dbReference type="Pfam" id="PF07837"/>
    </source>
</evidence>
<dbReference type="Pfam" id="PF07837">
    <property type="entry name" value="FTCD_N"/>
    <property type="match status" value="1"/>
</dbReference>
<keyword evidence="3" id="KW-1185">Reference proteome</keyword>
<protein>
    <submittedName>
        <fullName evidence="2">Glutamate formiminotransferase</fullName>
    </submittedName>
</protein>
<dbReference type="EMBL" id="WJHE01000045">
    <property type="protein sequence ID" value="MST31355.1"/>
    <property type="molecule type" value="Genomic_DNA"/>
</dbReference>
<proteinExistence type="predicted"/>
<feature type="non-terminal residue" evidence="2">
    <location>
        <position position="65"/>
    </location>
</feature>
<comment type="caution">
    <text evidence="2">The sequence shown here is derived from an EMBL/GenBank/DDBJ whole genome shotgun (WGS) entry which is preliminary data.</text>
</comment>
<name>A0ABW9QPE2_9ACTN</name>
<dbReference type="InterPro" id="IPR037064">
    <property type="entry name" value="Formiminotransferase_N_sf"/>
</dbReference>
<gene>
    <name evidence="2" type="ORF">GHK86_01235</name>
</gene>
<accession>A0ABW9QPE2</accession>
<reference evidence="2 3" key="1">
    <citation type="submission" date="2019-11" db="EMBL/GenBank/DDBJ databases">
        <title>Acidiferrimicrobium australis gen. nov., sp. nov., an acidophilic and obligately heterotrophic, member of the Actinobacteria that catalyses dissimilatory oxido- reduction of iron isolated from metal-rich acidic water in Chile.</title>
        <authorList>
            <person name="Gonzalez D."/>
            <person name="Huber K."/>
            <person name="Hedrich S."/>
            <person name="Rojas-Villalobos C."/>
            <person name="Quatrini R."/>
            <person name="Dinamarca M.A."/>
            <person name="Schwarz A."/>
            <person name="Canales C."/>
            <person name="Nancucheo I."/>
        </authorList>
    </citation>
    <scope>NUCLEOTIDE SEQUENCE [LARGE SCALE GENOMIC DNA]</scope>
    <source>
        <strain evidence="2 3">USS-CCA1</strain>
    </source>
</reference>
<dbReference type="InterPro" id="IPR012886">
    <property type="entry name" value="Formiminotransferase_N"/>
</dbReference>
<dbReference type="SUPFAM" id="SSF55116">
    <property type="entry name" value="Formiminotransferase domain of formiminotransferase-cyclodeaminase"/>
    <property type="match status" value="1"/>
</dbReference>
<sequence length="65" mass="6644">MLECVINVSEGRDTAFLAHLRAAAGAACLDVHSDADHHRSVFTLAGEDAAVEAAARRLTAAAVAG</sequence>
<dbReference type="InterPro" id="IPR022384">
    <property type="entry name" value="FormiminoTrfase_cat_dom_sf"/>
</dbReference>
<evidence type="ECO:0000313" key="3">
    <source>
        <dbReference type="Proteomes" id="UP000437736"/>
    </source>
</evidence>
<evidence type="ECO:0000313" key="2">
    <source>
        <dbReference type="EMBL" id="MST31355.1"/>
    </source>
</evidence>
<organism evidence="2 3">
    <name type="scientific">Acidiferrimicrobium australe</name>
    <dbReference type="NCBI Taxonomy" id="2664430"/>
    <lineage>
        <taxon>Bacteria</taxon>
        <taxon>Bacillati</taxon>
        <taxon>Actinomycetota</taxon>
        <taxon>Acidimicrobiia</taxon>
        <taxon>Acidimicrobiales</taxon>
        <taxon>Acidimicrobiaceae</taxon>
        <taxon>Acidiferrimicrobium</taxon>
    </lineage>
</organism>
<dbReference type="Gene3D" id="3.30.990.10">
    <property type="entry name" value="Formiminotransferase, N-terminal subdomain"/>
    <property type="match status" value="1"/>
</dbReference>